<keyword evidence="3" id="KW-1185">Reference proteome</keyword>
<evidence type="ECO:0000259" key="1">
    <source>
        <dbReference type="Pfam" id="PF03551"/>
    </source>
</evidence>
<dbReference type="InterPro" id="IPR036390">
    <property type="entry name" value="WH_DNA-bd_sf"/>
</dbReference>
<organism evidence="2 3">
    <name type="scientific">Salinirubrum litoreum</name>
    <dbReference type="NCBI Taxonomy" id="1126234"/>
    <lineage>
        <taxon>Archaea</taxon>
        <taxon>Methanobacteriati</taxon>
        <taxon>Methanobacteriota</taxon>
        <taxon>Stenosarchaea group</taxon>
        <taxon>Halobacteria</taxon>
        <taxon>Halobacteriales</taxon>
        <taxon>Haloferacaceae</taxon>
        <taxon>Salinirubrum</taxon>
    </lineage>
</organism>
<dbReference type="AlphaFoldDB" id="A0ABD5RC98"/>
<accession>A0ABD5RC98</accession>
<sequence length="93" mass="10607">MTVHELSAIQRDLLFVVYGMNDPSGQAIKSELEATQDRSVLAGHVYSNLDDLADTGLVDKRSKTGRTNEYAVTETGRERLHRRLQWESQFVRK</sequence>
<dbReference type="Gene3D" id="1.10.10.10">
    <property type="entry name" value="Winged helix-like DNA-binding domain superfamily/Winged helix DNA-binding domain"/>
    <property type="match status" value="1"/>
</dbReference>
<name>A0ABD5RC98_9EURY</name>
<evidence type="ECO:0000313" key="2">
    <source>
        <dbReference type="EMBL" id="MFC5367614.1"/>
    </source>
</evidence>
<dbReference type="EMBL" id="JBHSKX010000002">
    <property type="protein sequence ID" value="MFC5367614.1"/>
    <property type="molecule type" value="Genomic_DNA"/>
</dbReference>
<dbReference type="Pfam" id="PF03551">
    <property type="entry name" value="PadR"/>
    <property type="match status" value="1"/>
</dbReference>
<evidence type="ECO:0000313" key="3">
    <source>
        <dbReference type="Proteomes" id="UP001596201"/>
    </source>
</evidence>
<dbReference type="InterPro" id="IPR036388">
    <property type="entry name" value="WH-like_DNA-bd_sf"/>
</dbReference>
<comment type="caution">
    <text evidence="2">The sequence shown here is derived from an EMBL/GenBank/DDBJ whole genome shotgun (WGS) entry which is preliminary data.</text>
</comment>
<proteinExistence type="predicted"/>
<reference evidence="2 3" key="1">
    <citation type="journal article" date="2019" name="Int. J. Syst. Evol. Microbiol.">
        <title>The Global Catalogue of Microorganisms (GCM) 10K type strain sequencing project: providing services to taxonomists for standard genome sequencing and annotation.</title>
        <authorList>
            <consortium name="The Broad Institute Genomics Platform"/>
            <consortium name="The Broad Institute Genome Sequencing Center for Infectious Disease"/>
            <person name="Wu L."/>
            <person name="Ma J."/>
        </authorList>
    </citation>
    <scope>NUCLEOTIDE SEQUENCE [LARGE SCALE GENOMIC DNA]</scope>
    <source>
        <strain evidence="2 3">CGMCC 1.12237</strain>
    </source>
</reference>
<dbReference type="InterPro" id="IPR005149">
    <property type="entry name" value="Tscrpt_reg_PadR_N"/>
</dbReference>
<dbReference type="Proteomes" id="UP001596201">
    <property type="component" value="Unassembled WGS sequence"/>
</dbReference>
<feature type="domain" description="Transcription regulator PadR N-terminal" evidence="1">
    <location>
        <begin position="21"/>
        <end position="81"/>
    </location>
</feature>
<protein>
    <submittedName>
        <fullName evidence="2">Helix-turn-helix transcriptional regulator</fullName>
    </submittedName>
</protein>
<dbReference type="RefSeq" id="WP_227229862.1">
    <property type="nucleotide sequence ID" value="NZ_JAJCVJ010000002.1"/>
</dbReference>
<gene>
    <name evidence="2" type="ORF">ACFPJ5_11770</name>
</gene>
<dbReference type="SUPFAM" id="SSF46785">
    <property type="entry name" value="Winged helix' DNA-binding domain"/>
    <property type="match status" value="1"/>
</dbReference>